<keyword evidence="15" id="KW-1185">Reference proteome</keyword>
<dbReference type="EMBL" id="JAUSQL010000001">
    <property type="protein sequence ID" value="MDP9832177.1"/>
    <property type="molecule type" value="Genomic_DNA"/>
</dbReference>
<dbReference type="Pfam" id="PF01066">
    <property type="entry name" value="CDP-OH_P_transf"/>
    <property type="match status" value="1"/>
</dbReference>
<dbReference type="RefSeq" id="WP_307634645.1">
    <property type="nucleotide sequence ID" value="NZ_CP133407.1"/>
</dbReference>
<evidence type="ECO:0000256" key="8">
    <source>
        <dbReference type="ARBA" id="ARBA00023136"/>
    </source>
</evidence>
<reference evidence="14 15" key="1">
    <citation type="submission" date="2023-07" db="EMBL/GenBank/DDBJ databases">
        <title>Sequencing the genomes of 1000 actinobacteria strains.</title>
        <authorList>
            <person name="Klenk H.-P."/>
        </authorList>
    </citation>
    <scope>NUCLEOTIDE SEQUENCE [LARGE SCALE GENOMIC DNA]</scope>
    <source>
        <strain evidence="14 15">DSM 19515</strain>
    </source>
</reference>
<organism evidence="14 15">
    <name type="scientific">Trueperella abortisuis</name>
    <dbReference type="NCBI Taxonomy" id="445930"/>
    <lineage>
        <taxon>Bacteria</taxon>
        <taxon>Bacillati</taxon>
        <taxon>Actinomycetota</taxon>
        <taxon>Actinomycetes</taxon>
        <taxon>Actinomycetales</taxon>
        <taxon>Actinomycetaceae</taxon>
        <taxon>Trueperella</taxon>
    </lineage>
</organism>
<protein>
    <recommendedName>
        <fullName evidence="11">CDP-diacylglycerol--glycerol-3-phosphate 3-phosphatidyltransferase</fullName>
        <ecNumber evidence="11">2.7.8.5</ecNumber>
    </recommendedName>
</protein>
<evidence type="ECO:0000256" key="13">
    <source>
        <dbReference type="SAM" id="Phobius"/>
    </source>
</evidence>
<comment type="caution">
    <text evidence="14">The sequence shown here is derived from an EMBL/GenBank/DDBJ whole genome shotgun (WGS) entry which is preliminary data.</text>
</comment>
<comment type="subcellular location">
    <subcellularLocation>
        <location evidence="1">Membrane</location>
        <topology evidence="1">Multi-pass membrane protein</topology>
    </subcellularLocation>
</comment>
<feature type="transmembrane region" description="Helical" evidence="13">
    <location>
        <begin position="160"/>
        <end position="185"/>
    </location>
</feature>
<evidence type="ECO:0000256" key="2">
    <source>
        <dbReference type="ARBA" id="ARBA00010441"/>
    </source>
</evidence>
<gene>
    <name evidence="14" type="ORF">J2S45_000856</name>
</gene>
<keyword evidence="8 13" id="KW-0472">Membrane</keyword>
<dbReference type="PANTHER" id="PTHR14269">
    <property type="entry name" value="CDP-DIACYLGLYCEROL--GLYCEROL-3-PHOSPHATE 3-PHOSPHATIDYLTRANSFERASE-RELATED"/>
    <property type="match status" value="1"/>
</dbReference>
<keyword evidence="5 13" id="KW-0812">Transmembrane</keyword>
<dbReference type="GO" id="GO:0008444">
    <property type="term" value="F:CDP-diacylglycerol-glycerol-3-phosphate 3-phosphatidyltransferase activity"/>
    <property type="evidence" value="ECO:0007669"/>
    <property type="project" value="UniProtKB-EC"/>
</dbReference>
<dbReference type="NCBIfam" id="TIGR00560">
    <property type="entry name" value="pgsA"/>
    <property type="match status" value="1"/>
</dbReference>
<accession>A0ABT9PHJ0</accession>
<evidence type="ECO:0000256" key="9">
    <source>
        <dbReference type="ARBA" id="ARBA00023209"/>
    </source>
</evidence>
<evidence type="ECO:0000256" key="12">
    <source>
        <dbReference type="RuleBase" id="RU003750"/>
    </source>
</evidence>
<evidence type="ECO:0000313" key="14">
    <source>
        <dbReference type="EMBL" id="MDP9832177.1"/>
    </source>
</evidence>
<feature type="transmembrane region" description="Helical" evidence="13">
    <location>
        <begin position="89"/>
        <end position="111"/>
    </location>
</feature>
<dbReference type="EC" id="2.7.8.5" evidence="11"/>
<name>A0ABT9PHJ0_9ACTO</name>
<evidence type="ECO:0000256" key="7">
    <source>
        <dbReference type="ARBA" id="ARBA00023098"/>
    </source>
</evidence>
<dbReference type="InterPro" id="IPR004570">
    <property type="entry name" value="Phosphatidylglycerol_P_synth"/>
</dbReference>
<proteinExistence type="inferred from homology"/>
<dbReference type="InterPro" id="IPR043130">
    <property type="entry name" value="CDP-OH_PTrfase_TM_dom"/>
</dbReference>
<keyword evidence="6 13" id="KW-1133">Transmembrane helix</keyword>
<dbReference type="InterPro" id="IPR050324">
    <property type="entry name" value="CDP-alcohol_PTase-I"/>
</dbReference>
<keyword evidence="9" id="KW-0594">Phospholipid biosynthesis</keyword>
<keyword evidence="7" id="KW-0443">Lipid metabolism</keyword>
<evidence type="ECO:0000256" key="1">
    <source>
        <dbReference type="ARBA" id="ARBA00004141"/>
    </source>
</evidence>
<evidence type="ECO:0000256" key="11">
    <source>
        <dbReference type="NCBIfam" id="TIGR00560"/>
    </source>
</evidence>
<keyword evidence="10" id="KW-1208">Phospholipid metabolism</keyword>
<feature type="transmembrane region" description="Helical" evidence="13">
    <location>
        <begin position="213"/>
        <end position="232"/>
    </location>
</feature>
<evidence type="ECO:0000256" key="10">
    <source>
        <dbReference type="ARBA" id="ARBA00023264"/>
    </source>
</evidence>
<keyword evidence="3" id="KW-0444">Lipid biosynthesis</keyword>
<evidence type="ECO:0000256" key="6">
    <source>
        <dbReference type="ARBA" id="ARBA00022989"/>
    </source>
</evidence>
<dbReference type="Proteomes" id="UP001230145">
    <property type="component" value="Unassembled WGS sequence"/>
</dbReference>
<evidence type="ECO:0000256" key="5">
    <source>
        <dbReference type="ARBA" id="ARBA00022692"/>
    </source>
</evidence>
<evidence type="ECO:0000256" key="4">
    <source>
        <dbReference type="ARBA" id="ARBA00022679"/>
    </source>
</evidence>
<dbReference type="InterPro" id="IPR048254">
    <property type="entry name" value="CDP_ALCOHOL_P_TRANSF_CS"/>
</dbReference>
<dbReference type="Gene3D" id="1.20.120.1760">
    <property type="match status" value="1"/>
</dbReference>
<keyword evidence="4 12" id="KW-0808">Transferase</keyword>
<dbReference type="PANTHER" id="PTHR14269:SF52">
    <property type="entry name" value="PHOSPHATIDYLGLYCEROPHOSPHATE SYNTHASE-RELATED"/>
    <property type="match status" value="1"/>
</dbReference>
<evidence type="ECO:0000313" key="15">
    <source>
        <dbReference type="Proteomes" id="UP001230145"/>
    </source>
</evidence>
<dbReference type="PROSITE" id="PS00379">
    <property type="entry name" value="CDP_ALCOHOL_P_TRANSF"/>
    <property type="match status" value="1"/>
</dbReference>
<comment type="similarity">
    <text evidence="2 12">Belongs to the CDP-alcohol phosphatidyltransferase class-I family.</text>
</comment>
<sequence length="271" mass="28644">MSPLELTVKRSGSAVGVGVGVGVGVAEGAGVGVGVDGAVLAAPQAARANVSATAKSEMGLFNATSSERHSGNMDMIYSRGVGEKAQVPLVNIANALTVLRLVLVPVFIWAFSDPTPQRSWLAWAIFALAAFTDKLDGHLARSRGLITNFGKLADSIADKFLIISALAMLSAHGILWWWVTIVFIVREVGITVMRMVVVKKKVMAAGRGGKIKMMAQSIGAGMLIIPWHSFLASGPATAVMWLAYALIAVALVFALTSAADYMREARRIVHD</sequence>
<feature type="transmembrane region" description="Helical" evidence="13">
    <location>
        <begin position="238"/>
        <end position="258"/>
    </location>
</feature>
<dbReference type="InterPro" id="IPR000462">
    <property type="entry name" value="CDP-OH_P_trans"/>
</dbReference>
<evidence type="ECO:0000256" key="3">
    <source>
        <dbReference type="ARBA" id="ARBA00022516"/>
    </source>
</evidence>